<gene>
    <name evidence="2" type="ORF">KGD82_25430</name>
</gene>
<protein>
    <submittedName>
        <fullName evidence="2">Uncharacterized protein</fullName>
    </submittedName>
</protein>
<dbReference type="AlphaFoldDB" id="A0A975QJ78"/>
<evidence type="ECO:0000313" key="3">
    <source>
        <dbReference type="Proteomes" id="UP000682416"/>
    </source>
</evidence>
<feature type="transmembrane region" description="Helical" evidence="1">
    <location>
        <begin position="79"/>
        <end position="103"/>
    </location>
</feature>
<proteinExistence type="predicted"/>
<keyword evidence="3" id="KW-1185">Reference proteome</keyword>
<keyword evidence="1" id="KW-0812">Transmembrane</keyword>
<dbReference type="KEGG" id="nec:KGD82_25430"/>
<feature type="transmembrane region" description="Helical" evidence="1">
    <location>
        <begin position="123"/>
        <end position="145"/>
    </location>
</feature>
<evidence type="ECO:0000256" key="1">
    <source>
        <dbReference type="SAM" id="Phobius"/>
    </source>
</evidence>
<name>A0A975QJ78_9ACTN</name>
<reference evidence="2" key="1">
    <citation type="submission" date="2021-05" db="EMBL/GenBank/DDBJ databases">
        <authorList>
            <person name="Kaiqin L."/>
            <person name="Jian G."/>
        </authorList>
    </citation>
    <scope>NUCLEOTIDE SEQUENCE</scope>
    <source>
        <strain evidence="2">HDS5</strain>
    </source>
</reference>
<sequence>MARISRDNFHGGYRITGLEHDIARARANAQYDQDMSDIGGRVVNAPVDAFVGAVRTTGGIAAGGVGFGVRMVRDLRFRYIMQAVLHFPMAFILVFFFASSRMSGNVDHSAMSDQEALTATSQAFGQGALIGLVVAVVWTAAYIVLRTRPKLRRLNQY</sequence>
<organism evidence="2 3">
    <name type="scientific">Nocardiopsis eucommiae</name>
    <dbReference type="NCBI Taxonomy" id="2831970"/>
    <lineage>
        <taxon>Bacteria</taxon>
        <taxon>Bacillati</taxon>
        <taxon>Actinomycetota</taxon>
        <taxon>Actinomycetes</taxon>
        <taxon>Streptosporangiales</taxon>
        <taxon>Nocardiopsidaceae</taxon>
        <taxon>Nocardiopsis</taxon>
    </lineage>
</organism>
<dbReference type="Proteomes" id="UP000682416">
    <property type="component" value="Chromosome"/>
</dbReference>
<accession>A0A975QJ78</accession>
<dbReference type="EMBL" id="CP074402">
    <property type="protein sequence ID" value="QVJ01371.1"/>
    <property type="molecule type" value="Genomic_DNA"/>
</dbReference>
<keyword evidence="1" id="KW-0472">Membrane</keyword>
<keyword evidence="1" id="KW-1133">Transmembrane helix</keyword>
<evidence type="ECO:0000313" key="2">
    <source>
        <dbReference type="EMBL" id="QVJ01371.1"/>
    </source>
</evidence>